<evidence type="ECO:0000313" key="1">
    <source>
        <dbReference type="EMBL" id="SFW58399.1"/>
    </source>
</evidence>
<organism evidence="1 2">
    <name type="scientific">Desulfovibrio desulfuricans</name>
    <dbReference type="NCBI Taxonomy" id="876"/>
    <lineage>
        <taxon>Bacteria</taxon>
        <taxon>Pseudomonadati</taxon>
        <taxon>Thermodesulfobacteriota</taxon>
        <taxon>Desulfovibrionia</taxon>
        <taxon>Desulfovibrionales</taxon>
        <taxon>Desulfovibrionaceae</taxon>
        <taxon>Desulfovibrio</taxon>
    </lineage>
</organism>
<accession>A0AA94HTQ5</accession>
<protein>
    <submittedName>
        <fullName evidence="1">Uncharacterized protein</fullName>
    </submittedName>
</protein>
<name>A0AA94HTQ5_DESDE</name>
<evidence type="ECO:0000313" key="2">
    <source>
        <dbReference type="Proteomes" id="UP000182680"/>
    </source>
</evidence>
<dbReference type="AlphaFoldDB" id="A0AA94HTQ5"/>
<reference evidence="2" key="1">
    <citation type="submission" date="2016-11" db="EMBL/GenBank/DDBJ databases">
        <authorList>
            <person name="Jaros S."/>
            <person name="Januszkiewicz K."/>
            <person name="Wedrychowicz H."/>
        </authorList>
    </citation>
    <scope>NUCLEOTIDE SEQUENCE [LARGE SCALE GENOMIC DNA]</scope>
    <source>
        <strain evidence="2">DSM 7057</strain>
    </source>
</reference>
<dbReference type="Proteomes" id="UP000182680">
    <property type="component" value="Unassembled WGS sequence"/>
</dbReference>
<proteinExistence type="predicted"/>
<sequence length="47" mass="5227">MPDFFPVVEGGTSTNYASASLFRIIWIALAAGMRCHSRLHIAMREDS</sequence>
<comment type="caution">
    <text evidence="1">The sequence shown here is derived from an EMBL/GenBank/DDBJ whole genome shotgun (WGS) entry which is preliminary data.</text>
</comment>
<dbReference type="EMBL" id="FPIW01000037">
    <property type="protein sequence ID" value="SFW58399.1"/>
    <property type="molecule type" value="Genomic_DNA"/>
</dbReference>
<gene>
    <name evidence="1" type="ORF">SAMN02910291_01959</name>
</gene>